<gene>
    <name evidence="1" type="ORF">Taro_017461</name>
</gene>
<keyword evidence="2" id="KW-1185">Reference proteome</keyword>
<protein>
    <submittedName>
        <fullName evidence="1">Uncharacterized protein</fullName>
    </submittedName>
</protein>
<comment type="caution">
    <text evidence="1">The sequence shown here is derived from an EMBL/GenBank/DDBJ whole genome shotgun (WGS) entry which is preliminary data.</text>
</comment>
<sequence>MMRNEILGSRLLAEEVECLNCIHEQRVKRRKICSLWQLKSSEVYLNCCSAKLRSKISDGLPELTELDFRREEDEDEEGIVEEKRCEEMVQLMMRDQRRRLRLMMRLEEPQR</sequence>
<accession>A0A843UR89</accession>
<proteinExistence type="predicted"/>
<dbReference type="AlphaFoldDB" id="A0A843UR89"/>
<organism evidence="1 2">
    <name type="scientific">Colocasia esculenta</name>
    <name type="common">Wild taro</name>
    <name type="synonym">Arum esculentum</name>
    <dbReference type="NCBI Taxonomy" id="4460"/>
    <lineage>
        <taxon>Eukaryota</taxon>
        <taxon>Viridiplantae</taxon>
        <taxon>Streptophyta</taxon>
        <taxon>Embryophyta</taxon>
        <taxon>Tracheophyta</taxon>
        <taxon>Spermatophyta</taxon>
        <taxon>Magnoliopsida</taxon>
        <taxon>Liliopsida</taxon>
        <taxon>Araceae</taxon>
        <taxon>Aroideae</taxon>
        <taxon>Colocasieae</taxon>
        <taxon>Colocasia</taxon>
    </lineage>
</organism>
<evidence type="ECO:0000313" key="1">
    <source>
        <dbReference type="EMBL" id="MQL84957.1"/>
    </source>
</evidence>
<evidence type="ECO:0000313" key="2">
    <source>
        <dbReference type="Proteomes" id="UP000652761"/>
    </source>
</evidence>
<dbReference type="EMBL" id="NMUH01000797">
    <property type="protein sequence ID" value="MQL84957.1"/>
    <property type="molecule type" value="Genomic_DNA"/>
</dbReference>
<dbReference type="Proteomes" id="UP000652761">
    <property type="component" value="Unassembled WGS sequence"/>
</dbReference>
<reference evidence="1" key="1">
    <citation type="submission" date="2017-07" db="EMBL/GenBank/DDBJ databases">
        <title>Taro Niue Genome Assembly and Annotation.</title>
        <authorList>
            <person name="Atibalentja N."/>
            <person name="Keating K."/>
            <person name="Fields C.J."/>
        </authorList>
    </citation>
    <scope>NUCLEOTIDE SEQUENCE</scope>
    <source>
        <strain evidence="1">Niue_2</strain>
        <tissue evidence="1">Leaf</tissue>
    </source>
</reference>
<name>A0A843UR89_COLES</name>